<feature type="transmembrane region" description="Helical" evidence="10">
    <location>
        <begin position="101"/>
        <end position="122"/>
    </location>
</feature>
<dbReference type="SUPFAM" id="SSF81343">
    <property type="entry name" value="Fumarate reductase respiratory complex transmembrane subunits"/>
    <property type="match status" value="1"/>
</dbReference>
<organism evidence="11 12">
    <name type="scientific">candidate division WOR-1 bacterium RIFCSPHIGHO2_01_FULL_53_15</name>
    <dbReference type="NCBI Taxonomy" id="1802564"/>
    <lineage>
        <taxon>Bacteria</taxon>
        <taxon>Bacillati</taxon>
        <taxon>Saganbacteria</taxon>
    </lineage>
</organism>
<evidence type="ECO:0000256" key="6">
    <source>
        <dbReference type="ARBA" id="ARBA00022989"/>
    </source>
</evidence>
<dbReference type="InterPro" id="IPR034804">
    <property type="entry name" value="SQR/QFR_C/D"/>
</dbReference>
<dbReference type="InterPro" id="IPR000701">
    <property type="entry name" value="SuccDH_FuR_B_TM-su"/>
</dbReference>
<dbReference type="PANTHER" id="PTHR41910:SF1">
    <property type="entry name" value="SUCCINATE DEHYDROGENASE HYDROPHOBIC MEMBRANE ANCHOR SUBUNIT"/>
    <property type="match status" value="1"/>
</dbReference>
<comment type="subcellular location">
    <subcellularLocation>
        <location evidence="1">Membrane</location>
    </subcellularLocation>
</comment>
<gene>
    <name evidence="11" type="ORF">A2625_00825</name>
</gene>
<dbReference type="Proteomes" id="UP000178724">
    <property type="component" value="Unassembled WGS sequence"/>
</dbReference>
<evidence type="ECO:0000256" key="2">
    <source>
        <dbReference type="ARBA" id="ARBA00007244"/>
    </source>
</evidence>
<dbReference type="GO" id="GO:0009055">
    <property type="term" value="F:electron transfer activity"/>
    <property type="evidence" value="ECO:0007669"/>
    <property type="project" value="InterPro"/>
</dbReference>
<dbReference type="EMBL" id="METM01000008">
    <property type="protein sequence ID" value="OGB90477.1"/>
    <property type="molecule type" value="Genomic_DNA"/>
</dbReference>
<keyword evidence="6 10" id="KW-1133">Transmembrane helix</keyword>
<keyword evidence="8 10" id="KW-0472">Membrane</keyword>
<feature type="transmembrane region" description="Helical" evidence="10">
    <location>
        <begin position="21"/>
        <end position="45"/>
    </location>
</feature>
<proteinExistence type="inferred from homology"/>
<evidence type="ECO:0000256" key="3">
    <source>
        <dbReference type="ARBA" id="ARBA00022617"/>
    </source>
</evidence>
<accession>A0A1F4Q3M1</accession>
<evidence type="ECO:0000256" key="1">
    <source>
        <dbReference type="ARBA" id="ARBA00004370"/>
    </source>
</evidence>
<evidence type="ECO:0000313" key="12">
    <source>
        <dbReference type="Proteomes" id="UP000178724"/>
    </source>
</evidence>
<name>A0A1F4Q3M1_UNCSA</name>
<keyword evidence="5 9" id="KW-0479">Metal-binding</keyword>
<evidence type="ECO:0000256" key="10">
    <source>
        <dbReference type="SAM" id="Phobius"/>
    </source>
</evidence>
<evidence type="ECO:0000256" key="4">
    <source>
        <dbReference type="ARBA" id="ARBA00022692"/>
    </source>
</evidence>
<dbReference type="NCBIfam" id="TIGR02970">
    <property type="entry name" value="succ_dehyd_cytB"/>
    <property type="match status" value="1"/>
</dbReference>
<reference evidence="11 12" key="1">
    <citation type="journal article" date="2016" name="Nat. Commun.">
        <title>Thousands of microbial genomes shed light on interconnected biogeochemical processes in an aquifer system.</title>
        <authorList>
            <person name="Anantharaman K."/>
            <person name="Brown C.T."/>
            <person name="Hug L.A."/>
            <person name="Sharon I."/>
            <person name="Castelle C.J."/>
            <person name="Probst A.J."/>
            <person name="Thomas B.C."/>
            <person name="Singh A."/>
            <person name="Wilkins M.J."/>
            <person name="Karaoz U."/>
            <person name="Brodie E.L."/>
            <person name="Williams K.H."/>
            <person name="Hubbard S.S."/>
            <person name="Banfield J.F."/>
        </authorList>
    </citation>
    <scope>NUCLEOTIDE SEQUENCE [LARGE SCALE GENOMIC DNA]</scope>
</reference>
<comment type="similarity">
    <text evidence="2">Belongs to the cytochrome b560 family.</text>
</comment>
<protein>
    <submittedName>
        <fullName evidence="11">Succinate dehydrogenase, cytochrome b556 subunit</fullName>
    </submittedName>
</protein>
<evidence type="ECO:0000313" key="11">
    <source>
        <dbReference type="EMBL" id="OGB90477.1"/>
    </source>
</evidence>
<dbReference type="AlphaFoldDB" id="A0A1F4Q3M1"/>
<keyword evidence="4 10" id="KW-0812">Transmembrane</keyword>
<evidence type="ECO:0000256" key="9">
    <source>
        <dbReference type="PIRSR" id="PIRSR000178-1"/>
    </source>
</evidence>
<dbReference type="GO" id="GO:0006099">
    <property type="term" value="P:tricarboxylic acid cycle"/>
    <property type="evidence" value="ECO:0007669"/>
    <property type="project" value="InterPro"/>
</dbReference>
<dbReference type="Gene3D" id="1.20.1300.10">
    <property type="entry name" value="Fumarate reductase/succinate dehydrogenase, transmembrane subunit"/>
    <property type="match status" value="1"/>
</dbReference>
<dbReference type="InterPro" id="IPR039023">
    <property type="entry name" value="SdhC_prok"/>
</dbReference>
<feature type="transmembrane region" description="Helical" evidence="10">
    <location>
        <begin position="65"/>
        <end position="89"/>
    </location>
</feature>
<feature type="binding site" description="axial binding residue" evidence="9">
    <location>
        <position position="80"/>
    </location>
    <ligand>
        <name>heme</name>
        <dbReference type="ChEBI" id="CHEBI:30413"/>
        <note>ligand shared with second transmembrane subunit</note>
    </ligand>
    <ligandPart>
        <name>Fe</name>
        <dbReference type="ChEBI" id="CHEBI:18248"/>
    </ligandPart>
</feature>
<dbReference type="PIRSF" id="PIRSF000178">
    <property type="entry name" value="SDH_cyt_b560"/>
    <property type="match status" value="1"/>
</dbReference>
<dbReference type="PANTHER" id="PTHR41910">
    <property type="entry name" value="SUCCINATE DEHYDROGENASE 2 MEMBRANE SUBUNIT SDHC"/>
    <property type="match status" value="1"/>
</dbReference>
<dbReference type="InterPro" id="IPR014314">
    <property type="entry name" value="Succ_DH_cytb556"/>
</dbReference>
<keyword evidence="3 9" id="KW-0349">Heme</keyword>
<comment type="caution">
    <text evidence="11">The sequence shown here is derived from an EMBL/GenBank/DDBJ whole genome shotgun (WGS) entry which is preliminary data.</text>
</comment>
<keyword evidence="7 9" id="KW-0408">Iron</keyword>
<comment type="cofactor">
    <cofactor evidence="9">
        <name>heme</name>
        <dbReference type="ChEBI" id="CHEBI:30413"/>
    </cofactor>
    <text evidence="9">The heme is bound between the two transmembrane subunits.</text>
</comment>
<evidence type="ECO:0000256" key="7">
    <source>
        <dbReference type="ARBA" id="ARBA00023004"/>
    </source>
</evidence>
<dbReference type="Pfam" id="PF01127">
    <property type="entry name" value="Sdh_cyt"/>
    <property type="match status" value="1"/>
</dbReference>
<evidence type="ECO:0000256" key="5">
    <source>
        <dbReference type="ARBA" id="ARBA00022723"/>
    </source>
</evidence>
<dbReference type="GO" id="GO:0016020">
    <property type="term" value="C:membrane"/>
    <property type="evidence" value="ECO:0007669"/>
    <property type="project" value="UniProtKB-SubCell"/>
</dbReference>
<dbReference type="GO" id="GO:0046872">
    <property type="term" value="F:metal ion binding"/>
    <property type="evidence" value="ECO:0007669"/>
    <property type="project" value="UniProtKB-KW"/>
</dbReference>
<evidence type="ECO:0000256" key="8">
    <source>
        <dbReference type="ARBA" id="ARBA00023136"/>
    </source>
</evidence>
<sequence length="126" mass="14210">MKFGKLKEESVIAYQSGVGMWAFLLHRITGLALIFYLLMHIFVISRALNGAQTFDKLLAVLTSKPFILADLALLAAILFHGLNGIRIILFDTGVGIRQQKAIFWFMMAPAVIIWFVTAYITIPYLF</sequence>